<dbReference type="OrthoDB" id="9780974at2"/>
<evidence type="ECO:0000256" key="1">
    <source>
        <dbReference type="SAM" id="Coils"/>
    </source>
</evidence>
<dbReference type="InterPro" id="IPR014158">
    <property type="entry name" value="T4SS_VirB5"/>
</dbReference>
<dbReference type="Pfam" id="PF07996">
    <property type="entry name" value="T4SS"/>
    <property type="match status" value="1"/>
</dbReference>
<dbReference type="CDD" id="cd14262">
    <property type="entry name" value="VirB5_like"/>
    <property type="match status" value="1"/>
</dbReference>
<name>A0A3S0ZFH8_9BURK</name>
<organism evidence="3 4">
    <name type="scientific">Variovorax guangxiensis</name>
    <dbReference type="NCBI Taxonomy" id="1775474"/>
    <lineage>
        <taxon>Bacteria</taxon>
        <taxon>Pseudomonadati</taxon>
        <taxon>Pseudomonadota</taxon>
        <taxon>Betaproteobacteria</taxon>
        <taxon>Burkholderiales</taxon>
        <taxon>Comamonadaceae</taxon>
        <taxon>Variovorax</taxon>
    </lineage>
</organism>
<comment type="caution">
    <text evidence="3">The sequence shown here is derived from an EMBL/GenBank/DDBJ whole genome shotgun (WGS) entry which is preliminary data.</text>
</comment>
<gene>
    <name evidence="3" type="primary">virB5</name>
    <name evidence="3" type="ORF">EJP67_33075</name>
</gene>
<keyword evidence="2" id="KW-0732">Signal</keyword>
<keyword evidence="1" id="KW-0175">Coiled coil</keyword>
<dbReference type="Gene3D" id="1.20.58.430">
    <property type="entry name" value="Type IV secretion system, VirB5-domain"/>
    <property type="match status" value="1"/>
</dbReference>
<evidence type="ECO:0000313" key="3">
    <source>
        <dbReference type="EMBL" id="RUR71891.1"/>
    </source>
</evidence>
<sequence>MKVVKQLKKLVASIAIATGMVGVTAPAHAGIPVLDAANLAQAIQEVIAWGEQYSQMAEQITTMKSQLDQMKQQYQALTGNRNLGDIANNPLLKQAVPDAASLMSAYKTIQSAGLNGLSSAGQSQRQSSLIYNCEGRTGSDLTSCQSFLNNTSQLLANAQSALDLISQRTGQIQTLQSQINSTSDPKAIAELQARIAAENTQVSNDQNRVQLMNQMAIAQDRAAQQAIKERELKTLSRTNTTADTFTYTPR</sequence>
<dbReference type="AlphaFoldDB" id="A0A3S0ZFH8"/>
<dbReference type="InterPro" id="IPR023220">
    <property type="entry name" value="T4SS_VirB5-domain"/>
</dbReference>
<proteinExistence type="predicted"/>
<dbReference type="EMBL" id="RXFT01000026">
    <property type="protein sequence ID" value="RUR71891.1"/>
    <property type="molecule type" value="Genomic_DNA"/>
</dbReference>
<evidence type="ECO:0000256" key="2">
    <source>
        <dbReference type="SAM" id="SignalP"/>
    </source>
</evidence>
<protein>
    <submittedName>
        <fullName evidence="3">P-type DNA transfer protein VirB5</fullName>
    </submittedName>
</protein>
<feature type="coiled-coil region" evidence="1">
    <location>
        <begin position="53"/>
        <end position="80"/>
    </location>
</feature>
<reference evidence="3 4" key="1">
    <citation type="submission" date="2018-12" db="EMBL/GenBank/DDBJ databases">
        <title>The genome sequences of Variovorax guangxiensis DSM 27352.</title>
        <authorList>
            <person name="Gao J."/>
            <person name="Sun J."/>
        </authorList>
    </citation>
    <scope>NUCLEOTIDE SEQUENCE [LARGE SCALE GENOMIC DNA]</scope>
    <source>
        <strain evidence="3 4">DSM 27352</strain>
    </source>
</reference>
<accession>A0A3S0ZFH8</accession>
<feature type="chain" id="PRO_5018681786" evidence="2">
    <location>
        <begin position="30"/>
        <end position="250"/>
    </location>
</feature>
<dbReference type="RefSeq" id="WP_126025941.1">
    <property type="nucleotide sequence ID" value="NZ_RXFT01000026.1"/>
</dbReference>
<dbReference type="SUPFAM" id="SSF101082">
    <property type="entry name" value="Typo IV secretion system protein TraC"/>
    <property type="match status" value="1"/>
</dbReference>
<evidence type="ECO:0000313" key="4">
    <source>
        <dbReference type="Proteomes" id="UP000281118"/>
    </source>
</evidence>
<feature type="signal peptide" evidence="2">
    <location>
        <begin position="1"/>
        <end position="29"/>
    </location>
</feature>
<dbReference type="NCBIfam" id="TIGR02791">
    <property type="entry name" value="VirB5"/>
    <property type="match status" value="1"/>
</dbReference>
<dbReference type="Proteomes" id="UP000281118">
    <property type="component" value="Unassembled WGS sequence"/>
</dbReference>